<dbReference type="Proteomes" id="UP001521150">
    <property type="component" value="Unassembled WGS sequence"/>
</dbReference>
<feature type="region of interest" description="Disordered" evidence="1">
    <location>
        <begin position="1"/>
        <end position="51"/>
    </location>
</feature>
<protein>
    <submittedName>
        <fullName evidence="2">Uncharacterized protein</fullName>
    </submittedName>
</protein>
<organism evidence="2 3">
    <name type="scientific">Kibdelosporangium philippinense</name>
    <dbReference type="NCBI Taxonomy" id="211113"/>
    <lineage>
        <taxon>Bacteria</taxon>
        <taxon>Bacillati</taxon>
        <taxon>Actinomycetota</taxon>
        <taxon>Actinomycetes</taxon>
        <taxon>Pseudonocardiales</taxon>
        <taxon>Pseudonocardiaceae</taxon>
        <taxon>Kibdelosporangium</taxon>
    </lineage>
</organism>
<comment type="caution">
    <text evidence="2">The sequence shown here is derived from an EMBL/GenBank/DDBJ whole genome shotgun (WGS) entry which is preliminary data.</text>
</comment>
<gene>
    <name evidence="2" type="ORF">LWC34_44810</name>
</gene>
<evidence type="ECO:0000256" key="1">
    <source>
        <dbReference type="SAM" id="MobiDB-lite"/>
    </source>
</evidence>
<reference evidence="2 3" key="1">
    <citation type="submission" date="2021-12" db="EMBL/GenBank/DDBJ databases">
        <title>Genome sequence of Kibdelosporangium philippinense ATCC 49844.</title>
        <authorList>
            <person name="Fedorov E.A."/>
            <person name="Omeragic M."/>
            <person name="Shalygina K.F."/>
            <person name="Maclea K.S."/>
        </authorList>
    </citation>
    <scope>NUCLEOTIDE SEQUENCE [LARGE SCALE GENOMIC DNA]</scope>
    <source>
        <strain evidence="2 3">ATCC 49844</strain>
    </source>
</reference>
<evidence type="ECO:0000313" key="3">
    <source>
        <dbReference type="Proteomes" id="UP001521150"/>
    </source>
</evidence>
<keyword evidence="3" id="KW-1185">Reference proteome</keyword>
<name>A0ABS8ZSD0_9PSEU</name>
<feature type="compositionally biased region" description="Polar residues" evidence="1">
    <location>
        <begin position="10"/>
        <end position="26"/>
    </location>
</feature>
<proteinExistence type="predicted"/>
<evidence type="ECO:0000313" key="2">
    <source>
        <dbReference type="EMBL" id="MCE7009880.1"/>
    </source>
</evidence>
<dbReference type="RefSeq" id="WP_233731384.1">
    <property type="nucleotide sequence ID" value="NZ_JAJVCN010000004.1"/>
</dbReference>
<dbReference type="EMBL" id="JAJVCN010000004">
    <property type="protein sequence ID" value="MCE7009880.1"/>
    <property type="molecule type" value="Genomic_DNA"/>
</dbReference>
<sequence>MINGRERTTPGGSTVQTPDMNDQSPASKGAVQKCQGRLPLQPPEMDEAKNPHYLDDYHEWITCMNEHGVPVEATQPLGSGWTYSRQSTVPYDQERKIENDCKKAAFSK</sequence>
<accession>A0ABS8ZSD0</accession>